<dbReference type="CDD" id="cd01146">
    <property type="entry name" value="FhuD"/>
    <property type="match status" value="1"/>
</dbReference>
<dbReference type="PROSITE" id="PS50983">
    <property type="entry name" value="FE_B12_PBP"/>
    <property type="match status" value="1"/>
</dbReference>
<protein>
    <submittedName>
        <fullName evidence="8">Iron-siderophore ABC transporter substrate-binding protein</fullName>
    </submittedName>
</protein>
<evidence type="ECO:0000256" key="2">
    <source>
        <dbReference type="ARBA" id="ARBA00008814"/>
    </source>
</evidence>
<dbReference type="InterPro" id="IPR002491">
    <property type="entry name" value="ABC_transptr_periplasmic_BD"/>
</dbReference>
<reference evidence="8 9" key="1">
    <citation type="submission" date="2020-03" db="EMBL/GenBank/DDBJ databases">
        <title>A novel species.</title>
        <authorList>
            <person name="Gao J."/>
        </authorList>
    </citation>
    <scope>NUCLEOTIDE SEQUENCE [LARGE SCALE GENOMIC DNA]</scope>
    <source>
        <strain evidence="8 9">QMT-12</strain>
    </source>
</reference>
<keyword evidence="4 6" id="KW-0732">Signal</keyword>
<feature type="signal peptide" evidence="6">
    <location>
        <begin position="1"/>
        <end position="25"/>
    </location>
</feature>
<comment type="similarity">
    <text evidence="2">Belongs to the bacterial solute-binding protein 8 family.</text>
</comment>
<sequence length="359" mass="37687">MARTLRADRLAAAFASVLLLFATVAACGSDTESASGSKPGSAAEGKDPAAPGSYPVTIAHKYGSTVVKSEPKRIVTVGLTDQDAVLALGEVPVGTTEWLGAYKGALGPWAKAELGGGAMPTLLKDPGTGPQTERIAALKPDLIVALYSGLTKEQYETLSKFAPVLAQPKQYNDYGIPWELQTETIGKALGKEAEAKKLVAGVEAKFAAARKANPEFVGASAVMATPYEGMFVFGSQDPRSRLLTSYGFKLPTGLDKAIGDKFGANISKERTDLLNQKVAVWFVGDPVKDAAKLHKDPTYGDLPVVKQGREVFVKETSDFGNALSMGTVLSLPYALDRLTPQLAAAVDGDPGTVVEQPAS</sequence>
<evidence type="ECO:0000256" key="5">
    <source>
        <dbReference type="SAM" id="MobiDB-lite"/>
    </source>
</evidence>
<proteinExistence type="inferred from homology"/>
<dbReference type="InterPro" id="IPR051313">
    <property type="entry name" value="Bact_iron-sidero_bind"/>
</dbReference>
<dbReference type="AlphaFoldDB" id="A0A6G9H647"/>
<evidence type="ECO:0000256" key="1">
    <source>
        <dbReference type="ARBA" id="ARBA00004196"/>
    </source>
</evidence>
<evidence type="ECO:0000256" key="4">
    <source>
        <dbReference type="ARBA" id="ARBA00022729"/>
    </source>
</evidence>
<dbReference type="GO" id="GO:1901678">
    <property type="term" value="P:iron coordination entity transport"/>
    <property type="evidence" value="ECO:0007669"/>
    <property type="project" value="UniProtKB-ARBA"/>
</dbReference>
<dbReference type="Proteomes" id="UP000501179">
    <property type="component" value="Chromosome"/>
</dbReference>
<gene>
    <name evidence="8" type="ORF">HA039_30195</name>
</gene>
<comment type="subcellular location">
    <subcellularLocation>
        <location evidence="1">Cell envelope</location>
    </subcellularLocation>
</comment>
<dbReference type="Gene3D" id="3.40.50.1980">
    <property type="entry name" value="Nitrogenase molybdenum iron protein domain"/>
    <property type="match status" value="2"/>
</dbReference>
<dbReference type="EMBL" id="CP050177">
    <property type="protein sequence ID" value="QIQ06012.1"/>
    <property type="molecule type" value="Genomic_DNA"/>
</dbReference>
<feature type="region of interest" description="Disordered" evidence="5">
    <location>
        <begin position="31"/>
        <end position="50"/>
    </location>
</feature>
<keyword evidence="9" id="KW-1185">Reference proteome</keyword>
<organism evidence="8 9">
    <name type="scientific">Streptomyces liangshanensis</name>
    <dbReference type="NCBI Taxonomy" id="2717324"/>
    <lineage>
        <taxon>Bacteria</taxon>
        <taxon>Bacillati</taxon>
        <taxon>Actinomycetota</taxon>
        <taxon>Actinomycetes</taxon>
        <taxon>Kitasatosporales</taxon>
        <taxon>Streptomycetaceae</taxon>
        <taxon>Streptomyces</taxon>
    </lineage>
</organism>
<evidence type="ECO:0000313" key="8">
    <source>
        <dbReference type="EMBL" id="QIQ06012.1"/>
    </source>
</evidence>
<dbReference type="RefSeq" id="WP_167034666.1">
    <property type="nucleotide sequence ID" value="NZ_CP050177.1"/>
</dbReference>
<evidence type="ECO:0000256" key="3">
    <source>
        <dbReference type="ARBA" id="ARBA00022448"/>
    </source>
</evidence>
<dbReference type="PANTHER" id="PTHR30532">
    <property type="entry name" value="IRON III DICITRATE-BINDING PERIPLASMIC PROTEIN"/>
    <property type="match status" value="1"/>
</dbReference>
<feature type="domain" description="Fe/B12 periplasmic-binding" evidence="7">
    <location>
        <begin position="73"/>
        <end position="346"/>
    </location>
</feature>
<evidence type="ECO:0000313" key="9">
    <source>
        <dbReference type="Proteomes" id="UP000501179"/>
    </source>
</evidence>
<dbReference type="PANTHER" id="PTHR30532:SF24">
    <property type="entry name" value="FERRIC ENTEROBACTIN-BINDING PERIPLASMIC PROTEIN FEPB"/>
    <property type="match status" value="1"/>
</dbReference>
<feature type="chain" id="PRO_5039121805" evidence="6">
    <location>
        <begin position="26"/>
        <end position="359"/>
    </location>
</feature>
<dbReference type="KEGG" id="slia:HA039_30195"/>
<keyword evidence="3" id="KW-0813">Transport</keyword>
<name>A0A6G9H647_9ACTN</name>
<dbReference type="SUPFAM" id="SSF53807">
    <property type="entry name" value="Helical backbone' metal receptor"/>
    <property type="match status" value="1"/>
</dbReference>
<dbReference type="GO" id="GO:0030288">
    <property type="term" value="C:outer membrane-bounded periplasmic space"/>
    <property type="evidence" value="ECO:0007669"/>
    <property type="project" value="TreeGrafter"/>
</dbReference>
<dbReference type="PROSITE" id="PS51257">
    <property type="entry name" value="PROKAR_LIPOPROTEIN"/>
    <property type="match status" value="1"/>
</dbReference>
<evidence type="ECO:0000256" key="6">
    <source>
        <dbReference type="SAM" id="SignalP"/>
    </source>
</evidence>
<evidence type="ECO:0000259" key="7">
    <source>
        <dbReference type="PROSITE" id="PS50983"/>
    </source>
</evidence>
<accession>A0A6G9H647</accession>
<dbReference type="Pfam" id="PF01497">
    <property type="entry name" value="Peripla_BP_2"/>
    <property type="match status" value="1"/>
</dbReference>